<keyword evidence="8" id="KW-1185">Reference proteome</keyword>
<comment type="subcellular location">
    <subcellularLocation>
        <location evidence="1">Cell membrane</location>
        <topology evidence="1">Multi-pass membrane protein</topology>
    </subcellularLocation>
</comment>
<feature type="transmembrane region" description="Helical" evidence="6">
    <location>
        <begin position="12"/>
        <end position="34"/>
    </location>
</feature>
<keyword evidence="4 6" id="KW-1133">Transmembrane helix</keyword>
<accession>A0AAW5K253</accession>
<sequence>MENTSEKKTKLKALNPIVLLAIILVIAAIATYIVPAGVYERVMDPTTQREVVNPQSFKYIAQHPVGFFEFFMSITLGMQRAAYIIFFLFLVGGAFGVIEATGAMNACLASVVKRMDGRELVVIPVCMIIFGCGSAFAGNFEEYLVFVPLMIAVCVAMGFDSLTAIGVVFCAAASGYAGAMTNPFTVGVAQGISGLPMFSGIVFRAGVFIALITASIIYVMLYARKVKNNPELSSVHEIDLEYNSHTHAAIAEAQSKGMTTRHKLVLLTFVAAIAVLVYGVLKLGFYIDELAALFVIVGIVAGIAGGLKAGEIADAFLKGCDNMLFACMVIGLCNAVIIITENASIMDTIIHSLSRLLNGLPPAISACAMFVVQDIFNVLVPSGSGQAAITMPIMAPLADVIGVTRQTAVLAFQMGDSFTNVLAPTSGEVIAAIAMAKIPYGKWVKWLLPLFGIWCLIAFASLIIAVTVGYGPF</sequence>
<evidence type="ECO:0000256" key="1">
    <source>
        <dbReference type="ARBA" id="ARBA00004651"/>
    </source>
</evidence>
<feature type="transmembrane region" description="Helical" evidence="6">
    <location>
        <begin position="446"/>
        <end position="470"/>
    </location>
</feature>
<dbReference type="Pfam" id="PF03606">
    <property type="entry name" value="DcuC"/>
    <property type="match status" value="1"/>
</dbReference>
<protein>
    <submittedName>
        <fullName evidence="7">YfcC family protein</fullName>
    </submittedName>
</protein>
<proteinExistence type="predicted"/>
<organism evidence="7 8">
    <name type="scientific">Cloacibacillus evryensis</name>
    <dbReference type="NCBI Taxonomy" id="508460"/>
    <lineage>
        <taxon>Bacteria</taxon>
        <taxon>Thermotogati</taxon>
        <taxon>Synergistota</taxon>
        <taxon>Synergistia</taxon>
        <taxon>Synergistales</taxon>
        <taxon>Synergistaceae</taxon>
        <taxon>Cloacibacillus</taxon>
    </lineage>
</organism>
<reference evidence="7 8" key="1">
    <citation type="submission" date="2022-06" db="EMBL/GenBank/DDBJ databases">
        <title>Isolation of gut microbiota from human fecal samples.</title>
        <authorList>
            <person name="Pamer E.G."/>
            <person name="Barat B."/>
            <person name="Waligurski E."/>
            <person name="Medina S."/>
            <person name="Paddock L."/>
            <person name="Mostad J."/>
        </authorList>
    </citation>
    <scope>NUCLEOTIDE SEQUENCE [LARGE SCALE GENOMIC DNA]</scope>
    <source>
        <strain evidence="7 8">DFI.9.90</strain>
    </source>
</reference>
<evidence type="ECO:0000256" key="4">
    <source>
        <dbReference type="ARBA" id="ARBA00022989"/>
    </source>
</evidence>
<keyword evidence="2" id="KW-1003">Cell membrane</keyword>
<dbReference type="EMBL" id="JANFYT010000022">
    <property type="protein sequence ID" value="MCQ4814890.1"/>
    <property type="molecule type" value="Genomic_DNA"/>
</dbReference>
<feature type="transmembrane region" description="Helical" evidence="6">
    <location>
        <begin position="201"/>
        <end position="223"/>
    </location>
</feature>
<comment type="caution">
    <text evidence="7">The sequence shown here is derived from an EMBL/GenBank/DDBJ whole genome shotgun (WGS) entry which is preliminary data.</text>
</comment>
<feature type="transmembrane region" description="Helical" evidence="6">
    <location>
        <begin position="81"/>
        <end position="108"/>
    </location>
</feature>
<name>A0AAW5K253_9BACT</name>
<feature type="transmembrane region" description="Helical" evidence="6">
    <location>
        <begin position="291"/>
        <end position="310"/>
    </location>
</feature>
<feature type="transmembrane region" description="Helical" evidence="6">
    <location>
        <begin position="120"/>
        <end position="137"/>
    </location>
</feature>
<evidence type="ECO:0000313" key="7">
    <source>
        <dbReference type="EMBL" id="MCQ4814890.1"/>
    </source>
</evidence>
<evidence type="ECO:0000313" key="8">
    <source>
        <dbReference type="Proteomes" id="UP001205919"/>
    </source>
</evidence>
<evidence type="ECO:0000256" key="5">
    <source>
        <dbReference type="ARBA" id="ARBA00023136"/>
    </source>
</evidence>
<dbReference type="Proteomes" id="UP001205919">
    <property type="component" value="Unassembled WGS sequence"/>
</dbReference>
<feature type="transmembrane region" description="Helical" evidence="6">
    <location>
        <begin position="264"/>
        <end position="285"/>
    </location>
</feature>
<dbReference type="PANTHER" id="PTHR43652:SF2">
    <property type="entry name" value="BASIC AMINO ACID ANTIPORTER YFCC-RELATED"/>
    <property type="match status" value="1"/>
</dbReference>
<gene>
    <name evidence="7" type="ORF">NE630_10655</name>
</gene>
<evidence type="ECO:0000256" key="2">
    <source>
        <dbReference type="ARBA" id="ARBA00022475"/>
    </source>
</evidence>
<evidence type="ECO:0000256" key="6">
    <source>
        <dbReference type="SAM" id="Phobius"/>
    </source>
</evidence>
<feature type="transmembrane region" description="Helical" evidence="6">
    <location>
        <begin position="143"/>
        <end position="159"/>
    </location>
</feature>
<dbReference type="GO" id="GO:0005886">
    <property type="term" value="C:plasma membrane"/>
    <property type="evidence" value="ECO:0007669"/>
    <property type="project" value="UniProtKB-SubCell"/>
</dbReference>
<feature type="transmembrane region" description="Helical" evidence="6">
    <location>
        <begin position="322"/>
        <end position="340"/>
    </location>
</feature>
<keyword evidence="5 6" id="KW-0472">Membrane</keyword>
<dbReference type="PANTHER" id="PTHR43652">
    <property type="entry name" value="BASIC AMINO ACID ANTIPORTER YFCC-RELATED"/>
    <property type="match status" value="1"/>
</dbReference>
<dbReference type="InterPro" id="IPR051679">
    <property type="entry name" value="DASS-Related_Transporters"/>
</dbReference>
<dbReference type="GeneID" id="95755013"/>
<feature type="transmembrane region" description="Helical" evidence="6">
    <location>
        <begin position="360"/>
        <end position="380"/>
    </location>
</feature>
<keyword evidence="3 6" id="KW-0812">Transmembrane</keyword>
<evidence type="ECO:0000256" key="3">
    <source>
        <dbReference type="ARBA" id="ARBA00022692"/>
    </source>
</evidence>
<dbReference type="InterPro" id="IPR018385">
    <property type="entry name" value="C4_dicarb_anaerob_car-like"/>
</dbReference>
<dbReference type="AlphaFoldDB" id="A0AAW5K253"/>
<dbReference type="RefSeq" id="WP_008709222.1">
    <property type="nucleotide sequence ID" value="NZ_CABKQM010000003.1"/>
</dbReference>
<feature type="transmembrane region" description="Helical" evidence="6">
    <location>
        <begin position="166"/>
        <end position="189"/>
    </location>
</feature>